<reference evidence="5 6" key="1">
    <citation type="journal article" date="2023" name="Hortic Res">
        <title>Pangenome of water caltrop reveals structural variations and asymmetric subgenome divergence after allopolyploidization.</title>
        <authorList>
            <person name="Zhang X."/>
            <person name="Chen Y."/>
            <person name="Wang L."/>
            <person name="Yuan Y."/>
            <person name="Fang M."/>
            <person name="Shi L."/>
            <person name="Lu R."/>
            <person name="Comes H.P."/>
            <person name="Ma Y."/>
            <person name="Chen Y."/>
            <person name="Huang G."/>
            <person name="Zhou Y."/>
            <person name="Zheng Z."/>
            <person name="Qiu Y."/>
        </authorList>
    </citation>
    <scope>NUCLEOTIDE SEQUENCE [LARGE SCALE GENOMIC DNA]</scope>
    <source>
        <strain evidence="5">F231</strain>
    </source>
</reference>
<dbReference type="PANTHER" id="PTHR47035:SF3">
    <property type="entry name" value="OS11G0150450 PROTEIN"/>
    <property type="match status" value="1"/>
</dbReference>
<organism evidence="5 6">
    <name type="scientific">Trapa natans</name>
    <name type="common">Water chestnut</name>
    <dbReference type="NCBI Taxonomy" id="22666"/>
    <lineage>
        <taxon>Eukaryota</taxon>
        <taxon>Viridiplantae</taxon>
        <taxon>Streptophyta</taxon>
        <taxon>Embryophyta</taxon>
        <taxon>Tracheophyta</taxon>
        <taxon>Spermatophyta</taxon>
        <taxon>Magnoliopsida</taxon>
        <taxon>eudicotyledons</taxon>
        <taxon>Gunneridae</taxon>
        <taxon>Pentapetalae</taxon>
        <taxon>rosids</taxon>
        <taxon>malvids</taxon>
        <taxon>Myrtales</taxon>
        <taxon>Lythraceae</taxon>
        <taxon>Trapa</taxon>
    </lineage>
</organism>
<evidence type="ECO:0000313" key="5">
    <source>
        <dbReference type="EMBL" id="KAK4800188.1"/>
    </source>
</evidence>
<dbReference type="SMART" id="SM00184">
    <property type="entry name" value="RING"/>
    <property type="match status" value="1"/>
</dbReference>
<keyword evidence="1" id="KW-0862">Zinc</keyword>
<proteinExistence type="predicted"/>
<dbReference type="PROSITE" id="PS50089">
    <property type="entry name" value="ZF_RING_2"/>
    <property type="match status" value="1"/>
</dbReference>
<keyword evidence="3" id="KW-0472">Membrane</keyword>
<evidence type="ECO:0000256" key="2">
    <source>
        <dbReference type="SAM" id="MobiDB-lite"/>
    </source>
</evidence>
<dbReference type="GO" id="GO:0008270">
    <property type="term" value="F:zinc ion binding"/>
    <property type="evidence" value="ECO:0007669"/>
    <property type="project" value="UniProtKB-KW"/>
</dbReference>
<dbReference type="Proteomes" id="UP001346149">
    <property type="component" value="Unassembled WGS sequence"/>
</dbReference>
<keyword evidence="1" id="KW-0863">Zinc-finger</keyword>
<dbReference type="InterPro" id="IPR001841">
    <property type="entry name" value="Znf_RING"/>
</dbReference>
<name>A0AAN7M0W4_TRANT</name>
<keyword evidence="1" id="KW-0479">Metal-binding</keyword>
<sequence>MMSSGINLVMTVIGFAVSTMFIVFICTRLICARIHHNASRRAFLLASRSDLSIMERGLHGLEPVVVSNFPTKKYGDMFSSVDDTHCIVCLMEYHHEDVLRILPNCGHSFHVNCIDIWLHQHSTCPVCRISLREHSEKKRIMQPLFSSAFRTFRGPEQFLVHSPNCVYAGQSYHTRTSGQNHAGPIQEDSGGSRSTITEVREIILTMDDEQGQLSRSKKGKHLESPSNGQVKYIPEAAVCASLSLTPANSSLASLNDSAFPHCIKINLEAPKFPIRLALYEKACG</sequence>
<accession>A0AAN7M0W4</accession>
<dbReference type="AlphaFoldDB" id="A0AAN7M0W4"/>
<dbReference type="Gene3D" id="3.30.40.10">
    <property type="entry name" value="Zinc/RING finger domain, C3HC4 (zinc finger)"/>
    <property type="match status" value="1"/>
</dbReference>
<feature type="transmembrane region" description="Helical" evidence="3">
    <location>
        <begin position="6"/>
        <end position="31"/>
    </location>
</feature>
<dbReference type="EMBL" id="JAXQNO010000004">
    <property type="protein sequence ID" value="KAK4800188.1"/>
    <property type="molecule type" value="Genomic_DNA"/>
</dbReference>
<dbReference type="InterPro" id="IPR013083">
    <property type="entry name" value="Znf_RING/FYVE/PHD"/>
</dbReference>
<evidence type="ECO:0000256" key="1">
    <source>
        <dbReference type="PROSITE-ProRule" id="PRU00175"/>
    </source>
</evidence>
<dbReference type="Pfam" id="PF13639">
    <property type="entry name" value="zf-RING_2"/>
    <property type="match status" value="1"/>
</dbReference>
<gene>
    <name evidence="5" type="ORF">SAY86_025553</name>
</gene>
<evidence type="ECO:0000313" key="6">
    <source>
        <dbReference type="Proteomes" id="UP001346149"/>
    </source>
</evidence>
<dbReference type="InterPro" id="IPR053070">
    <property type="entry name" value="RING-type_E3_ubiquitin-ligase"/>
</dbReference>
<keyword evidence="3" id="KW-0812">Transmembrane</keyword>
<feature type="region of interest" description="Disordered" evidence="2">
    <location>
        <begin position="208"/>
        <end position="227"/>
    </location>
</feature>
<evidence type="ECO:0000256" key="3">
    <source>
        <dbReference type="SAM" id="Phobius"/>
    </source>
</evidence>
<protein>
    <recommendedName>
        <fullName evidence="4">RING-type domain-containing protein</fullName>
    </recommendedName>
</protein>
<dbReference type="CDD" id="cd16461">
    <property type="entry name" value="RING-H2_EL5-like"/>
    <property type="match status" value="1"/>
</dbReference>
<comment type="caution">
    <text evidence="5">The sequence shown here is derived from an EMBL/GenBank/DDBJ whole genome shotgun (WGS) entry which is preliminary data.</text>
</comment>
<feature type="domain" description="RING-type" evidence="4">
    <location>
        <begin position="86"/>
        <end position="128"/>
    </location>
</feature>
<dbReference type="SUPFAM" id="SSF57850">
    <property type="entry name" value="RING/U-box"/>
    <property type="match status" value="1"/>
</dbReference>
<keyword evidence="6" id="KW-1185">Reference proteome</keyword>
<dbReference type="PANTHER" id="PTHR47035">
    <property type="entry name" value="OS11G0150450 PROTEIN"/>
    <property type="match status" value="1"/>
</dbReference>
<keyword evidence="3" id="KW-1133">Transmembrane helix</keyword>
<evidence type="ECO:0000259" key="4">
    <source>
        <dbReference type="PROSITE" id="PS50089"/>
    </source>
</evidence>